<keyword evidence="6 11" id="KW-0865">Zymogen</keyword>
<dbReference type="InterPro" id="IPR055262">
    <property type="entry name" value="GGT_CS"/>
</dbReference>
<comment type="similarity">
    <text evidence="3 11">Belongs to the gamma-glutamyltransferase family.</text>
</comment>
<dbReference type="EC" id="3.4.19.13" evidence="11"/>
<comment type="catalytic activity">
    <reaction evidence="8 11">
        <text>an N-terminal (5-L-glutamyl)-[peptide] + an alpha-amino acid = 5-L-glutamyl amino acid + an N-terminal L-alpha-aminoacyl-[peptide]</text>
        <dbReference type="Rhea" id="RHEA:23904"/>
        <dbReference type="Rhea" id="RHEA-COMP:9780"/>
        <dbReference type="Rhea" id="RHEA-COMP:9795"/>
        <dbReference type="ChEBI" id="CHEBI:77644"/>
        <dbReference type="ChEBI" id="CHEBI:78597"/>
        <dbReference type="ChEBI" id="CHEBI:78599"/>
        <dbReference type="ChEBI" id="CHEBI:78608"/>
        <dbReference type="EC" id="2.3.2.2"/>
    </reaction>
</comment>
<dbReference type="InterPro" id="IPR043137">
    <property type="entry name" value="GGT_ssub_C"/>
</dbReference>
<dbReference type="RefSeq" id="WP_014189658.1">
    <property type="nucleotide sequence ID" value="NC_016587.1"/>
</dbReference>
<dbReference type="EMBL" id="FQ311872">
    <property type="protein sequence ID" value="CBS90811.1"/>
    <property type="molecule type" value="Genomic_DNA"/>
</dbReference>
<keyword evidence="14" id="KW-1185">Reference proteome</keyword>
<name>G7ZH92_AZOL4</name>
<evidence type="ECO:0000256" key="5">
    <source>
        <dbReference type="ARBA" id="ARBA00022801"/>
    </source>
</evidence>
<evidence type="ECO:0000256" key="12">
    <source>
        <dbReference type="SAM" id="MobiDB-lite"/>
    </source>
</evidence>
<comment type="subunit">
    <text evidence="11">This enzyme consists of two polypeptide chains, which are synthesized in precursor form from a single polypeptide.</text>
</comment>
<dbReference type="InterPro" id="IPR029055">
    <property type="entry name" value="Ntn_hydrolases_N"/>
</dbReference>
<feature type="region of interest" description="Disordered" evidence="12">
    <location>
        <begin position="395"/>
        <end position="415"/>
    </location>
</feature>
<evidence type="ECO:0000256" key="10">
    <source>
        <dbReference type="PIRSR" id="PIRSR600101-2"/>
    </source>
</evidence>
<evidence type="ECO:0000313" key="13">
    <source>
        <dbReference type="EMBL" id="CBS90811.1"/>
    </source>
</evidence>
<dbReference type="GO" id="GO:0006751">
    <property type="term" value="P:glutathione catabolic process"/>
    <property type="evidence" value="ECO:0007669"/>
    <property type="project" value="UniProtKB-UniRule"/>
</dbReference>
<dbReference type="GO" id="GO:0103068">
    <property type="term" value="F:leukotriene C4 gamma-glutamyl transferase activity"/>
    <property type="evidence" value="ECO:0007669"/>
    <property type="project" value="UniProtKB-EC"/>
</dbReference>
<accession>G7ZH92</accession>
<evidence type="ECO:0000256" key="6">
    <source>
        <dbReference type="ARBA" id="ARBA00023145"/>
    </source>
</evidence>
<dbReference type="FunFam" id="3.60.20.40:FF:000003">
    <property type="entry name" value="Gamma-glutamyltranspeptidase"/>
    <property type="match status" value="1"/>
</dbReference>
<keyword evidence="5 11" id="KW-0378">Hydrolase</keyword>
<evidence type="ECO:0000256" key="4">
    <source>
        <dbReference type="ARBA" id="ARBA00022679"/>
    </source>
</evidence>
<evidence type="ECO:0000256" key="7">
    <source>
        <dbReference type="ARBA" id="ARBA00023315"/>
    </source>
</evidence>
<dbReference type="SUPFAM" id="SSF56235">
    <property type="entry name" value="N-terminal nucleophile aminohydrolases (Ntn hydrolases)"/>
    <property type="match status" value="1"/>
</dbReference>
<evidence type="ECO:0000313" key="14">
    <source>
        <dbReference type="Proteomes" id="UP000005667"/>
    </source>
</evidence>
<dbReference type="Gene3D" id="1.10.246.130">
    <property type="match status" value="1"/>
</dbReference>
<gene>
    <name evidence="13" type="primary">ggt</name>
    <name evidence="13" type="ordered locus">AZOLI_p40429</name>
</gene>
<dbReference type="PRINTS" id="PR01210">
    <property type="entry name" value="GGTRANSPTASE"/>
</dbReference>
<evidence type="ECO:0000256" key="9">
    <source>
        <dbReference type="PIRSR" id="PIRSR600101-1"/>
    </source>
</evidence>
<dbReference type="MEROPS" id="T03.001"/>
<sequence length="604" mass="64330">MWFPALRSRSSVAAVAALCVGSALVLPLVLPAPVLAQKAPQQAPAAAPASTSAPASVRYDIGYDIFHPVRSQNGMVASEHRLATEIGVDILKRGGNAVDAAVAVGFALAVVLPNAGNVGGGGFMIVHDAASGKDVAIDFREMAPAKAFRDMYLDAQGKVVPDRSLYTHLAVGIPGTVAGLAHALETYGTMTLADVMAPAIRLAREGYTVTPQLAGLLEVERDHLAKWEATRAIFFKGDRPLTAGEILVNPDLANSLETIARQGPKAFYEGEIAEKIAAEMAKHGGAITKEDLKAYKVVEREPVSGSYRGYTVKSMPPPSSGGTHIIQMLTMLERWPLKEYGPASARSIHLMAESMKLAYADRSEYLGDPDFTKVPVKGLTSRRYADELAAKIDPEKATPASSIKPGKPAPYESDQTTHYSVADSRGNVVSTTYTLNLNFGSGIVAAGTGILLNNEMDDFSAKPGVPNAFGLIGGEANAIQPFKRPLSSMSPTIVLKDGKPWLVTGSPGGSRIITTTMETVIDHIDFGMNPAEAAALPRVHHQWTPDELRVEKGLSPDTIRLLEQMGHKVAVKPTMGRTQTIQLRADGLYGYSDPRNPDGMALGY</sequence>
<dbReference type="NCBIfam" id="TIGR00066">
    <property type="entry name" value="g_glut_trans"/>
    <property type="match status" value="1"/>
</dbReference>
<dbReference type="InterPro" id="IPR051792">
    <property type="entry name" value="GGT_bact"/>
</dbReference>
<evidence type="ECO:0000256" key="3">
    <source>
        <dbReference type="ARBA" id="ARBA00009381"/>
    </source>
</evidence>
<evidence type="ECO:0000256" key="8">
    <source>
        <dbReference type="ARBA" id="ARBA00047417"/>
    </source>
</evidence>
<dbReference type="PROSITE" id="PS00462">
    <property type="entry name" value="G_GLU_TRANSPEPTIDASE"/>
    <property type="match status" value="1"/>
</dbReference>
<dbReference type="EC" id="2.3.2.2" evidence="11"/>
<keyword evidence="13" id="KW-0614">Plasmid</keyword>
<evidence type="ECO:0000256" key="2">
    <source>
        <dbReference type="ARBA" id="ARBA00001089"/>
    </source>
</evidence>
<dbReference type="PANTHER" id="PTHR43199:SF1">
    <property type="entry name" value="GLUTATHIONE HYDROLASE PROENZYME"/>
    <property type="match status" value="1"/>
</dbReference>
<geneLocation type="plasmid" evidence="13 14">
    <name>AZO_p4</name>
</geneLocation>
<comment type="PTM">
    <text evidence="11">Cleaved by autocatalysis into a large and a small subunit.</text>
</comment>
<dbReference type="PANTHER" id="PTHR43199">
    <property type="entry name" value="GLUTATHIONE HYDROLASE"/>
    <property type="match status" value="1"/>
</dbReference>
<comment type="catalytic activity">
    <reaction evidence="2 11">
        <text>glutathione + H2O = L-cysteinylglycine + L-glutamate</text>
        <dbReference type="Rhea" id="RHEA:28807"/>
        <dbReference type="ChEBI" id="CHEBI:15377"/>
        <dbReference type="ChEBI" id="CHEBI:29985"/>
        <dbReference type="ChEBI" id="CHEBI:57925"/>
        <dbReference type="ChEBI" id="CHEBI:61694"/>
        <dbReference type="EC" id="3.4.19.13"/>
    </reaction>
</comment>
<protein>
    <recommendedName>
        <fullName evidence="11">Glutathione hydrolase proenzyme</fullName>
        <ecNumber evidence="11">2.3.2.2</ecNumber>
        <ecNumber evidence="11">3.4.19.13</ecNumber>
    </recommendedName>
    <component>
        <recommendedName>
            <fullName evidence="11">Glutathione hydrolase large chain</fullName>
        </recommendedName>
    </component>
    <component>
        <recommendedName>
            <fullName evidence="11">Glutathione hydrolase small chain</fullName>
        </recommendedName>
    </component>
</protein>
<dbReference type="Gene3D" id="3.60.20.40">
    <property type="match status" value="1"/>
</dbReference>
<dbReference type="AlphaFoldDB" id="G7ZH92"/>
<organism evidence="13 14">
    <name type="scientific">Azospirillum lipoferum (strain 4B)</name>
    <dbReference type="NCBI Taxonomy" id="862719"/>
    <lineage>
        <taxon>Bacteria</taxon>
        <taxon>Pseudomonadati</taxon>
        <taxon>Pseudomonadota</taxon>
        <taxon>Alphaproteobacteria</taxon>
        <taxon>Rhodospirillales</taxon>
        <taxon>Azospirillaceae</taxon>
        <taxon>Azospirillum</taxon>
    </lineage>
</organism>
<dbReference type="UniPathway" id="UPA00204"/>
<dbReference type="GO" id="GO:0036374">
    <property type="term" value="F:glutathione hydrolase activity"/>
    <property type="evidence" value="ECO:0007669"/>
    <property type="project" value="UniProtKB-UniRule"/>
</dbReference>
<comment type="pathway">
    <text evidence="11">Sulfur metabolism; glutathione metabolism.</text>
</comment>
<feature type="binding site" evidence="10">
    <location>
        <position position="140"/>
    </location>
    <ligand>
        <name>L-glutamate</name>
        <dbReference type="ChEBI" id="CHEBI:29985"/>
    </ligand>
</feature>
<keyword evidence="7 11" id="KW-0012">Acyltransferase</keyword>
<feature type="binding site" evidence="10">
    <location>
        <position position="509"/>
    </location>
    <ligand>
        <name>L-glutamate</name>
        <dbReference type="ChEBI" id="CHEBI:29985"/>
    </ligand>
</feature>
<dbReference type="InterPro" id="IPR000101">
    <property type="entry name" value="GGT_peptidase"/>
</dbReference>
<keyword evidence="4 11" id="KW-0808">Transferase</keyword>
<proteinExistence type="inferred from homology"/>
<dbReference type="InterPro" id="IPR043138">
    <property type="entry name" value="GGT_lsub"/>
</dbReference>
<evidence type="ECO:0000256" key="11">
    <source>
        <dbReference type="RuleBase" id="RU368036"/>
    </source>
</evidence>
<comment type="catalytic activity">
    <reaction evidence="1 11">
        <text>an S-substituted glutathione + H2O = an S-substituted L-cysteinylglycine + L-glutamate</text>
        <dbReference type="Rhea" id="RHEA:59468"/>
        <dbReference type="ChEBI" id="CHEBI:15377"/>
        <dbReference type="ChEBI" id="CHEBI:29985"/>
        <dbReference type="ChEBI" id="CHEBI:90779"/>
        <dbReference type="ChEBI" id="CHEBI:143103"/>
        <dbReference type="EC" id="3.4.19.13"/>
    </reaction>
</comment>
<dbReference type="GO" id="GO:0006750">
    <property type="term" value="P:glutathione biosynthetic process"/>
    <property type="evidence" value="ECO:0007669"/>
    <property type="project" value="UniProtKB-KW"/>
</dbReference>
<feature type="active site" description="Nucleophile" evidence="9">
    <location>
        <position position="416"/>
    </location>
</feature>
<feature type="binding site" evidence="10">
    <location>
        <begin position="487"/>
        <end position="488"/>
    </location>
    <ligand>
        <name>L-glutamate</name>
        <dbReference type="ChEBI" id="CHEBI:29985"/>
    </ligand>
</feature>
<dbReference type="HOGENOM" id="CLU_014813_0_3_5"/>
<keyword evidence="11" id="KW-0317">Glutathione biosynthesis</keyword>
<dbReference type="Pfam" id="PF01019">
    <property type="entry name" value="G_glu_transpept"/>
    <property type="match status" value="1"/>
</dbReference>
<feature type="binding site" evidence="10">
    <location>
        <position position="458"/>
    </location>
    <ligand>
        <name>L-glutamate</name>
        <dbReference type="ChEBI" id="CHEBI:29985"/>
    </ligand>
</feature>
<dbReference type="OrthoDB" id="9781342at2"/>
<dbReference type="KEGG" id="ali:AZOLI_p40429"/>
<dbReference type="Proteomes" id="UP000005667">
    <property type="component" value="Plasmid AZO_p4"/>
</dbReference>
<feature type="binding site" evidence="10">
    <location>
        <begin position="434"/>
        <end position="436"/>
    </location>
    <ligand>
        <name>L-glutamate</name>
        <dbReference type="ChEBI" id="CHEBI:29985"/>
    </ligand>
</feature>
<reference evidence="14" key="1">
    <citation type="journal article" date="2011" name="PLoS Genet.">
        <title>Azospirillum genomes reveal transition of bacteria from aquatic to terrestrial environments.</title>
        <authorList>
            <person name="Wisniewski-Dye F."/>
            <person name="Borziak K."/>
            <person name="Khalsa-Moyers G."/>
            <person name="Alexandre G."/>
            <person name="Sukharnikov L.O."/>
            <person name="Wuichet K."/>
            <person name="Hurst G.B."/>
            <person name="McDonald W.H."/>
            <person name="Robertson J.S."/>
            <person name="Barbe V."/>
            <person name="Calteau A."/>
            <person name="Rouy Z."/>
            <person name="Mangenot S."/>
            <person name="Prigent-Combaret C."/>
            <person name="Normand P."/>
            <person name="Boyer M."/>
            <person name="Siguier P."/>
            <person name="Dessaux Y."/>
            <person name="Elmerich C."/>
            <person name="Condemine G."/>
            <person name="Krishnen G."/>
            <person name="Kennedy I."/>
            <person name="Paterson A.H."/>
            <person name="Gonzalez V."/>
            <person name="Mavingui P."/>
            <person name="Zhulin I.B."/>
        </authorList>
    </citation>
    <scope>NUCLEOTIDE SEQUENCE [LARGE SCALE GENOMIC DNA]</scope>
    <source>
        <strain evidence="14">4B</strain>
    </source>
</reference>
<evidence type="ECO:0000256" key="1">
    <source>
        <dbReference type="ARBA" id="ARBA00001049"/>
    </source>
</evidence>